<protein>
    <submittedName>
        <fullName evidence="10">Lactadherin-like</fullName>
    </submittedName>
</protein>
<dbReference type="PANTHER" id="PTHR46806:SF5">
    <property type="entry name" value="F5_8 TYPE C DOMAIN-CONTAINING PROTEIN"/>
    <property type="match status" value="1"/>
</dbReference>
<name>A0A9J7LFJ7_BRAFL</name>
<evidence type="ECO:0000256" key="1">
    <source>
        <dbReference type="ARBA" id="ARBA00004184"/>
    </source>
</evidence>
<dbReference type="Proteomes" id="UP000001554">
    <property type="component" value="Chromosome 7"/>
</dbReference>
<keyword evidence="3" id="KW-0964">Secreted</keyword>
<keyword evidence="6" id="KW-1015">Disulfide bond</keyword>
<reference evidence="10" key="2">
    <citation type="submission" date="2025-08" db="UniProtKB">
        <authorList>
            <consortium name="RefSeq"/>
        </authorList>
    </citation>
    <scope>IDENTIFICATION</scope>
    <source>
        <strain evidence="10">S238N-H82</strain>
        <tissue evidence="10">Testes</tissue>
    </source>
</reference>
<evidence type="ECO:0000256" key="3">
    <source>
        <dbReference type="ARBA" id="ARBA00022525"/>
    </source>
</evidence>
<keyword evidence="5" id="KW-0472">Membrane</keyword>
<gene>
    <name evidence="10" type="primary">LOC118419035</name>
</gene>
<keyword evidence="4" id="KW-0130">Cell adhesion</keyword>
<accession>A0A9J7LFJ7</accession>
<evidence type="ECO:0000256" key="7">
    <source>
        <dbReference type="SAM" id="MobiDB-lite"/>
    </source>
</evidence>
<dbReference type="Gene3D" id="2.60.120.260">
    <property type="entry name" value="Galactose-binding domain-like"/>
    <property type="match status" value="1"/>
</dbReference>
<dbReference type="GO" id="GO:0007155">
    <property type="term" value="P:cell adhesion"/>
    <property type="evidence" value="ECO:0007669"/>
    <property type="project" value="UniProtKB-KW"/>
</dbReference>
<evidence type="ECO:0000313" key="10">
    <source>
        <dbReference type="RefSeq" id="XP_035681160.1"/>
    </source>
</evidence>
<dbReference type="PANTHER" id="PTHR46806">
    <property type="entry name" value="F5/8 TYPE C DOMAIN-CONTAINING PROTEIN"/>
    <property type="match status" value="1"/>
</dbReference>
<dbReference type="GO" id="GO:0005576">
    <property type="term" value="C:extracellular region"/>
    <property type="evidence" value="ECO:0007669"/>
    <property type="project" value="UniProtKB-SubCell"/>
</dbReference>
<evidence type="ECO:0000256" key="6">
    <source>
        <dbReference type="ARBA" id="ARBA00023157"/>
    </source>
</evidence>
<evidence type="ECO:0000256" key="4">
    <source>
        <dbReference type="ARBA" id="ARBA00022889"/>
    </source>
</evidence>
<evidence type="ECO:0000313" key="9">
    <source>
        <dbReference type="Proteomes" id="UP000001554"/>
    </source>
</evidence>
<dbReference type="OrthoDB" id="9973968at2759"/>
<dbReference type="InterPro" id="IPR008979">
    <property type="entry name" value="Galactose-bd-like_sf"/>
</dbReference>
<keyword evidence="9" id="KW-1185">Reference proteome</keyword>
<feature type="region of interest" description="Disordered" evidence="7">
    <location>
        <begin position="101"/>
        <end position="121"/>
    </location>
</feature>
<evidence type="ECO:0000256" key="5">
    <source>
        <dbReference type="ARBA" id="ARBA00023136"/>
    </source>
</evidence>
<evidence type="ECO:0000256" key="2">
    <source>
        <dbReference type="ARBA" id="ARBA00004613"/>
    </source>
</evidence>
<sequence length="158" mass="17456">MKELKTVTGVITQGYDGPQDKFWITSYRILYMDANWRWDIIRDQHNVTTFPGNTDAAIQKTNMFERPIVARMVQLHPATWHGLPALRMELLGCDFNGPADSNSTASQSNSDMRTRQPTSSAQALISKNGASVGGAVAAGIATLITKTLYGSLATIWHW</sequence>
<dbReference type="CDD" id="cd00057">
    <property type="entry name" value="FA58C"/>
    <property type="match status" value="1"/>
</dbReference>
<dbReference type="InterPro" id="IPR050633">
    <property type="entry name" value="Neuropilin_MCO_CoagFactor"/>
</dbReference>
<comment type="subcellular location">
    <subcellularLocation>
        <location evidence="1">Endomembrane system</location>
        <topology evidence="1">Peripheral membrane protein</topology>
    </subcellularLocation>
    <subcellularLocation>
        <location evidence="2">Secreted</location>
    </subcellularLocation>
</comment>
<reference evidence="9" key="1">
    <citation type="journal article" date="2020" name="Nat. Ecol. Evol.">
        <title>Deeply conserved synteny resolves early events in vertebrate evolution.</title>
        <authorList>
            <person name="Simakov O."/>
            <person name="Marletaz F."/>
            <person name="Yue J.X."/>
            <person name="O'Connell B."/>
            <person name="Jenkins J."/>
            <person name="Brandt A."/>
            <person name="Calef R."/>
            <person name="Tung C.H."/>
            <person name="Huang T.K."/>
            <person name="Schmutz J."/>
            <person name="Satoh N."/>
            <person name="Yu J.K."/>
            <person name="Putnam N.H."/>
            <person name="Green R.E."/>
            <person name="Rokhsar D.S."/>
        </authorList>
    </citation>
    <scope>NUCLEOTIDE SEQUENCE [LARGE SCALE GENOMIC DNA]</scope>
    <source>
        <strain evidence="9">S238N-H82</strain>
    </source>
</reference>
<dbReference type="InterPro" id="IPR000421">
    <property type="entry name" value="FA58C"/>
</dbReference>
<organism evidence="9 10">
    <name type="scientific">Branchiostoma floridae</name>
    <name type="common">Florida lancelet</name>
    <name type="synonym">Amphioxus</name>
    <dbReference type="NCBI Taxonomy" id="7739"/>
    <lineage>
        <taxon>Eukaryota</taxon>
        <taxon>Metazoa</taxon>
        <taxon>Chordata</taxon>
        <taxon>Cephalochordata</taxon>
        <taxon>Leptocardii</taxon>
        <taxon>Amphioxiformes</taxon>
        <taxon>Branchiostomatidae</taxon>
        <taxon>Branchiostoma</taxon>
    </lineage>
</organism>
<evidence type="ECO:0000259" key="8">
    <source>
        <dbReference type="PROSITE" id="PS50022"/>
    </source>
</evidence>
<dbReference type="SUPFAM" id="SSF49785">
    <property type="entry name" value="Galactose-binding domain-like"/>
    <property type="match status" value="1"/>
</dbReference>
<dbReference type="GO" id="GO:0012505">
    <property type="term" value="C:endomembrane system"/>
    <property type="evidence" value="ECO:0007669"/>
    <property type="project" value="UniProtKB-SubCell"/>
</dbReference>
<dbReference type="PROSITE" id="PS01286">
    <property type="entry name" value="FA58C_2"/>
    <property type="match status" value="1"/>
</dbReference>
<dbReference type="GeneID" id="118419035"/>
<dbReference type="RefSeq" id="XP_035681160.1">
    <property type="nucleotide sequence ID" value="XM_035825267.1"/>
</dbReference>
<dbReference type="KEGG" id="bfo:118419035"/>
<dbReference type="AlphaFoldDB" id="A0A9J7LFJ7"/>
<proteinExistence type="predicted"/>
<feature type="domain" description="F5/8 type C" evidence="8">
    <location>
        <begin position="1"/>
        <end position="93"/>
    </location>
</feature>
<dbReference type="Pfam" id="PF00754">
    <property type="entry name" value="F5_F8_type_C"/>
    <property type="match status" value="1"/>
</dbReference>
<dbReference type="PROSITE" id="PS50022">
    <property type="entry name" value="FA58C_3"/>
    <property type="match status" value="1"/>
</dbReference>